<keyword evidence="8" id="KW-0325">Glycoprotein</keyword>
<name>A0AAQ4DHP2_AMBAM</name>
<dbReference type="SUPFAM" id="SSF53448">
    <property type="entry name" value="Nucleotide-diphospho-sugar transferases"/>
    <property type="match status" value="1"/>
</dbReference>
<evidence type="ECO:0000256" key="1">
    <source>
        <dbReference type="ARBA" id="ARBA00001936"/>
    </source>
</evidence>
<dbReference type="CDD" id="cd02510">
    <property type="entry name" value="pp-GalNAc-T"/>
    <property type="match status" value="1"/>
</dbReference>
<evidence type="ECO:0000313" key="15">
    <source>
        <dbReference type="Proteomes" id="UP001321473"/>
    </source>
</evidence>
<feature type="compositionally biased region" description="Basic residues" evidence="11">
    <location>
        <begin position="49"/>
        <end position="58"/>
    </location>
</feature>
<dbReference type="PANTHER" id="PTHR11675">
    <property type="entry name" value="N-ACETYLGALACTOSAMINYLTRANSFERASE"/>
    <property type="match status" value="1"/>
</dbReference>
<gene>
    <name evidence="14" type="ORF">V5799_026751</name>
</gene>
<dbReference type="EMBL" id="JARKHS020030583">
    <property type="protein sequence ID" value="KAK8761982.1"/>
    <property type="molecule type" value="Genomic_DNA"/>
</dbReference>
<dbReference type="GO" id="GO:0005794">
    <property type="term" value="C:Golgi apparatus"/>
    <property type="evidence" value="ECO:0007669"/>
    <property type="project" value="TreeGrafter"/>
</dbReference>
<evidence type="ECO:0000256" key="11">
    <source>
        <dbReference type="SAM" id="MobiDB-lite"/>
    </source>
</evidence>
<dbReference type="GO" id="GO:0004653">
    <property type="term" value="F:polypeptide N-acetylgalactosaminyltransferase activity"/>
    <property type="evidence" value="ECO:0007669"/>
    <property type="project" value="TreeGrafter"/>
</dbReference>
<comment type="subcellular location">
    <subcellularLocation>
        <location evidence="10">Endomembrane system</location>
        <topology evidence="10">Single-pass type II membrane protein</topology>
    </subcellularLocation>
</comment>
<dbReference type="PANTHER" id="PTHR11675:SF43">
    <property type="entry name" value="POLYPEPTIDE N-ACETYLGALACTOSAMINYLTRANSFERASE 1"/>
    <property type="match status" value="1"/>
</dbReference>
<feature type="domain" description="Glycosyltransferase 2-like" evidence="13">
    <location>
        <begin position="175"/>
        <end position="355"/>
    </location>
</feature>
<comment type="similarity">
    <text evidence="2">Belongs to the glycosyltransferase 2 family. GalNAc-T subfamily.</text>
</comment>
<keyword evidence="6 12" id="KW-0472">Membrane</keyword>
<evidence type="ECO:0000256" key="12">
    <source>
        <dbReference type="SAM" id="Phobius"/>
    </source>
</evidence>
<evidence type="ECO:0000256" key="10">
    <source>
        <dbReference type="ARBA" id="ARBA00060399"/>
    </source>
</evidence>
<evidence type="ECO:0000256" key="4">
    <source>
        <dbReference type="ARBA" id="ARBA00022968"/>
    </source>
</evidence>
<comment type="caution">
    <text evidence="14">The sequence shown here is derived from an EMBL/GenBank/DDBJ whole genome shotgun (WGS) entry which is preliminary data.</text>
</comment>
<dbReference type="Proteomes" id="UP001321473">
    <property type="component" value="Unassembled WGS sequence"/>
</dbReference>
<accession>A0AAQ4DHP2</accession>
<keyword evidence="4" id="KW-0735">Signal-anchor</keyword>
<feature type="region of interest" description="Disordered" evidence="11">
    <location>
        <begin position="44"/>
        <end position="66"/>
    </location>
</feature>
<keyword evidence="15" id="KW-1185">Reference proteome</keyword>
<evidence type="ECO:0000256" key="6">
    <source>
        <dbReference type="ARBA" id="ARBA00023136"/>
    </source>
</evidence>
<dbReference type="InterPro" id="IPR029044">
    <property type="entry name" value="Nucleotide-diphossugar_trans"/>
</dbReference>
<dbReference type="GO" id="GO:0006493">
    <property type="term" value="P:protein O-linked glycosylation"/>
    <property type="evidence" value="ECO:0007669"/>
    <property type="project" value="TreeGrafter"/>
</dbReference>
<proteinExistence type="inferred from homology"/>
<evidence type="ECO:0000256" key="8">
    <source>
        <dbReference type="ARBA" id="ARBA00023180"/>
    </source>
</evidence>
<evidence type="ECO:0000256" key="2">
    <source>
        <dbReference type="ARBA" id="ARBA00005680"/>
    </source>
</evidence>
<dbReference type="InterPro" id="IPR045885">
    <property type="entry name" value="GalNAc-T"/>
</dbReference>
<keyword evidence="7" id="KW-1015">Disulfide bond</keyword>
<dbReference type="Pfam" id="PF00535">
    <property type="entry name" value="Glycos_transf_2"/>
    <property type="match status" value="1"/>
</dbReference>
<dbReference type="AlphaFoldDB" id="A0AAQ4DHP2"/>
<evidence type="ECO:0000256" key="7">
    <source>
        <dbReference type="ARBA" id="ARBA00023157"/>
    </source>
</evidence>
<keyword evidence="9" id="KW-0464">Manganese</keyword>
<evidence type="ECO:0000313" key="14">
    <source>
        <dbReference type="EMBL" id="KAK8761982.1"/>
    </source>
</evidence>
<feature type="transmembrane region" description="Helical" evidence="12">
    <location>
        <begin position="12"/>
        <end position="30"/>
    </location>
</feature>
<dbReference type="InterPro" id="IPR001173">
    <property type="entry name" value="Glyco_trans_2-like"/>
</dbReference>
<evidence type="ECO:0000256" key="9">
    <source>
        <dbReference type="ARBA" id="ARBA00023211"/>
    </source>
</evidence>
<evidence type="ECO:0000256" key="3">
    <source>
        <dbReference type="ARBA" id="ARBA00022692"/>
    </source>
</evidence>
<keyword evidence="5 12" id="KW-1133">Transmembrane helix</keyword>
<reference evidence="14 15" key="1">
    <citation type="journal article" date="2023" name="Arcadia Sci">
        <title>De novo assembly of a long-read Amblyomma americanum tick genome.</title>
        <authorList>
            <person name="Chou S."/>
            <person name="Poskanzer K.E."/>
            <person name="Rollins M."/>
            <person name="Thuy-Boun P.S."/>
        </authorList>
    </citation>
    <scope>NUCLEOTIDE SEQUENCE [LARGE SCALE GENOMIC DNA]</scope>
    <source>
        <strain evidence="14">F_SG_1</strain>
        <tissue evidence="14">Salivary glands</tissue>
    </source>
</reference>
<evidence type="ECO:0000256" key="5">
    <source>
        <dbReference type="ARBA" id="ARBA00022989"/>
    </source>
</evidence>
<sequence>MCLTNRRRRSRIVLKLSIAFMIAFTLFIIWKDAWHHHNKSQAAAAASRKSIKRSRRPGQKSANNAWKFMPSTEGTAVSYYDALSTPDPVIDGAKDTSGEDAEEEAFMARIRQDWGRDGRGVYLSGPEKIKADREFSKAGFNVFVSDRIPLNRTLQDNRPPQCLNLTYPKDLPSVSVVITFYNEILSALLRTIYSVVNRSPVNVLREIVLVDDFSDLPEVKAQLYRFLRRHFRPGFVRLLRLSQREGLIRARLAGAKAALGDVVVFLDSHCEVHDGWLEPLVNVVNDDPTTIASPVITIINEKSFRHEGGGMFFLQVGSFRWDGDFDWIVPPYGWRDSDPTKPVRSPTIAGGLFAVDRRYFFQMGGYDPGMNGWGGENLELSFRTWMCGGRLVVVPCSQASLPMLCPRFVRHFVGHVFRSQRPYTIPNERDSHARNTKRAAEVWMDEYRHIFYQNKPIFQELDAGDLSERKKLREDLRCYDFRWYLRNVYPGEIPSVPPQTESPL</sequence>
<organism evidence="14 15">
    <name type="scientific">Amblyomma americanum</name>
    <name type="common">Lone star tick</name>
    <dbReference type="NCBI Taxonomy" id="6943"/>
    <lineage>
        <taxon>Eukaryota</taxon>
        <taxon>Metazoa</taxon>
        <taxon>Ecdysozoa</taxon>
        <taxon>Arthropoda</taxon>
        <taxon>Chelicerata</taxon>
        <taxon>Arachnida</taxon>
        <taxon>Acari</taxon>
        <taxon>Parasitiformes</taxon>
        <taxon>Ixodida</taxon>
        <taxon>Ixodoidea</taxon>
        <taxon>Ixodidae</taxon>
        <taxon>Amblyomminae</taxon>
        <taxon>Amblyomma</taxon>
    </lineage>
</organism>
<protein>
    <recommendedName>
        <fullName evidence="13">Glycosyltransferase 2-like domain-containing protein</fullName>
    </recommendedName>
</protein>
<keyword evidence="3 12" id="KW-0812">Transmembrane</keyword>
<comment type="cofactor">
    <cofactor evidence="1">
        <name>Mn(2+)</name>
        <dbReference type="ChEBI" id="CHEBI:29035"/>
    </cofactor>
</comment>
<dbReference type="FunFam" id="3.90.550.10:FF:000053">
    <property type="entry name" value="Polypeptide N-acetylgalactosaminyltransferase"/>
    <property type="match status" value="1"/>
</dbReference>
<dbReference type="Gene3D" id="3.90.550.10">
    <property type="entry name" value="Spore Coat Polysaccharide Biosynthesis Protein SpsA, Chain A"/>
    <property type="match status" value="1"/>
</dbReference>
<evidence type="ECO:0000259" key="13">
    <source>
        <dbReference type="Pfam" id="PF00535"/>
    </source>
</evidence>